<dbReference type="InterPro" id="IPR032466">
    <property type="entry name" value="Metal_Hydrolase"/>
</dbReference>
<reference evidence="8 9" key="2">
    <citation type="journal article" date="2011" name="Stand. Genomic Sci.">
        <title>Complete genome sequence of Truepera radiovictrix type strain (RQ-24).</title>
        <authorList>
            <person name="Ivanova N."/>
            <person name="Rohde C."/>
            <person name="Munk C."/>
            <person name="Nolan M."/>
            <person name="Lucas S."/>
            <person name="Del Rio T.G."/>
            <person name="Tice H."/>
            <person name="Deshpande S."/>
            <person name="Cheng J.F."/>
            <person name="Tapia R."/>
            <person name="Han C."/>
            <person name="Goodwin L."/>
            <person name="Pitluck S."/>
            <person name="Liolios K."/>
            <person name="Mavromatis K."/>
            <person name="Mikhailova N."/>
            <person name="Pati A."/>
            <person name="Chen A."/>
            <person name="Palaniappan K."/>
            <person name="Land M."/>
            <person name="Hauser L."/>
            <person name="Chang Y.J."/>
            <person name="Jeffries C.D."/>
            <person name="Brambilla E."/>
            <person name="Rohde M."/>
            <person name="Goker M."/>
            <person name="Tindall B.J."/>
            <person name="Woyke T."/>
            <person name="Bristow J."/>
            <person name="Eisen J.A."/>
            <person name="Markowitz V."/>
            <person name="Hugenholtz P."/>
            <person name="Kyrpides N.C."/>
            <person name="Klenk H.P."/>
            <person name="Lapidus A."/>
        </authorList>
    </citation>
    <scope>NUCLEOTIDE SEQUENCE [LARGE SCALE GENOMIC DNA]</scope>
    <source>
        <strain evidence="9">DSM 17093 / CIP 108686 / LMG 22925 / RQ-24</strain>
    </source>
</reference>
<dbReference type="HOGENOM" id="CLU_044465_0_0_0"/>
<dbReference type="Gene3D" id="1.10.2020.10">
    <property type="entry name" value="uronate isomerase, domain 2, chain A"/>
    <property type="match status" value="1"/>
</dbReference>
<evidence type="ECO:0000256" key="5">
    <source>
        <dbReference type="ARBA" id="ARBA00020555"/>
    </source>
</evidence>
<evidence type="ECO:0000256" key="6">
    <source>
        <dbReference type="ARBA" id="ARBA00023235"/>
    </source>
</evidence>
<keyword evidence="6 7" id="KW-0413">Isomerase</keyword>
<dbReference type="Gene3D" id="3.20.20.140">
    <property type="entry name" value="Metal-dependent hydrolases"/>
    <property type="match status" value="1"/>
</dbReference>
<dbReference type="NCBIfam" id="NF002794">
    <property type="entry name" value="PRK02925.1"/>
    <property type="match status" value="1"/>
</dbReference>
<evidence type="ECO:0000256" key="3">
    <source>
        <dbReference type="ARBA" id="ARBA00008397"/>
    </source>
</evidence>
<evidence type="ECO:0000256" key="2">
    <source>
        <dbReference type="ARBA" id="ARBA00004892"/>
    </source>
</evidence>
<dbReference type="InterPro" id="IPR003766">
    <property type="entry name" value="Uronate_isomerase"/>
</dbReference>
<reference evidence="9" key="1">
    <citation type="submission" date="2010-05" db="EMBL/GenBank/DDBJ databases">
        <title>The complete genome of Truepera radiovictris DSM 17093.</title>
        <authorList>
            <consortium name="US DOE Joint Genome Institute (JGI-PGF)"/>
            <person name="Lucas S."/>
            <person name="Copeland A."/>
            <person name="Lapidus A."/>
            <person name="Glavina del Rio T."/>
            <person name="Dalin E."/>
            <person name="Tice H."/>
            <person name="Bruce D."/>
            <person name="Goodwin L."/>
            <person name="Pitluck S."/>
            <person name="Kyrpides N."/>
            <person name="Mavromatis K."/>
            <person name="Ovchinnikova G."/>
            <person name="Munk A.C."/>
            <person name="Detter J.C."/>
            <person name="Han C."/>
            <person name="Tapia R."/>
            <person name="Land M."/>
            <person name="Hauser L."/>
            <person name="Markowitz V."/>
            <person name="Cheng J.-F."/>
            <person name="Hugenholtz P."/>
            <person name="Woyke T."/>
            <person name="Wu D."/>
            <person name="Tindall B."/>
            <person name="Pomrenke H.G."/>
            <person name="Brambilla E."/>
            <person name="Klenk H.-P."/>
            <person name="Eisen J.A."/>
        </authorList>
    </citation>
    <scope>NUCLEOTIDE SEQUENCE [LARGE SCALE GENOMIC DNA]</scope>
    <source>
        <strain evidence="9">DSM 17093 / CIP 108686 / LMG 22925 / RQ-24</strain>
    </source>
</reference>
<dbReference type="Pfam" id="PF02614">
    <property type="entry name" value="UxaC"/>
    <property type="match status" value="1"/>
</dbReference>
<name>D7CTD6_TRURR</name>
<comment type="catalytic activity">
    <reaction evidence="7">
        <text>aldehydo-D-galacturonate = keto-D-tagaturonate</text>
        <dbReference type="Rhea" id="RHEA:27702"/>
        <dbReference type="ChEBI" id="CHEBI:12952"/>
        <dbReference type="ChEBI" id="CHEBI:17886"/>
    </reaction>
</comment>
<accession>D7CTD6</accession>
<protein>
    <recommendedName>
        <fullName evidence="5 7">Uronate isomerase</fullName>
        <ecNumber evidence="4 7">5.3.1.12</ecNumber>
    </recommendedName>
    <alternativeName>
        <fullName evidence="7">Glucuronate isomerase</fullName>
    </alternativeName>
    <alternativeName>
        <fullName evidence="7">Uronic isomerase</fullName>
    </alternativeName>
</protein>
<dbReference type="GO" id="GO:0008880">
    <property type="term" value="F:glucuronate isomerase activity"/>
    <property type="evidence" value="ECO:0007669"/>
    <property type="project" value="UniProtKB-UniRule"/>
</dbReference>
<dbReference type="OrthoDB" id="9766564at2"/>
<dbReference type="HAMAP" id="MF_00675">
    <property type="entry name" value="UxaC"/>
    <property type="match status" value="1"/>
</dbReference>
<dbReference type="eggNOG" id="COG1904">
    <property type="taxonomic scope" value="Bacteria"/>
</dbReference>
<evidence type="ECO:0000313" key="8">
    <source>
        <dbReference type="EMBL" id="ADI13793.1"/>
    </source>
</evidence>
<keyword evidence="9" id="KW-1185">Reference proteome</keyword>
<dbReference type="PANTHER" id="PTHR30068:SF4">
    <property type="entry name" value="URONATE ISOMERASE"/>
    <property type="match status" value="1"/>
</dbReference>
<comment type="pathway">
    <text evidence="2 7">Carbohydrate metabolism; pentose and glucuronate interconversion.</text>
</comment>
<dbReference type="EC" id="5.3.1.12" evidence="4 7"/>
<dbReference type="Proteomes" id="UP000000379">
    <property type="component" value="Chromosome"/>
</dbReference>
<dbReference type="GO" id="GO:0019698">
    <property type="term" value="P:D-galacturonate catabolic process"/>
    <property type="evidence" value="ECO:0007669"/>
    <property type="project" value="TreeGrafter"/>
</dbReference>
<dbReference type="KEGG" id="tra:Trad_0657"/>
<evidence type="ECO:0000256" key="7">
    <source>
        <dbReference type="HAMAP-Rule" id="MF_00675"/>
    </source>
</evidence>
<sequence>MTTNPSTWAHDPDRLFAAEPRQRELARHLYEGVAELPLVCPHGHVPPRLLADPDATLGTPAELFVIPDHYVTRMLYSQGVSLASLGVPTRDGSSVETDHREIWRRFAAHFYLFRGTPTGLWLKDELVRVFGVTKPLNADTADAIYDELTEKLAEPEYRPRALFKRFHIEVLCTTDAATDTLAEHRSLQREGWTNVRPTFRPDAVVNLDAEGWRENLDRLGEVSGLEVTDYRRFVAALEARRTFFKALGATATDHAAETPHTERLSDREADAIFQRALAGESSAEDAARFTAHMLLEMARMSAEDGLVMQLHVGSLRNHNRAVFARFGPDRGADIPLQTEWTRSLRALLNAHGSDPAFRLVVFTLDESTYSRELAPLAGHYPALRLGPPWWFFDSVKGIERFLDAVVETAGVYNLAGFNDDTRAFASIPARHDVWRRTVCNWLAGETLRGVLDESEAAELAHELTYGLARRTYRLA</sequence>
<comment type="similarity">
    <text evidence="3 7">Belongs to the metallo-dependent hydrolases superfamily. Uronate isomerase family.</text>
</comment>
<evidence type="ECO:0000256" key="1">
    <source>
        <dbReference type="ARBA" id="ARBA00001165"/>
    </source>
</evidence>
<dbReference type="PANTHER" id="PTHR30068">
    <property type="entry name" value="URONATE ISOMERASE"/>
    <property type="match status" value="1"/>
</dbReference>
<dbReference type="EMBL" id="CP002049">
    <property type="protein sequence ID" value="ADI13793.1"/>
    <property type="molecule type" value="Genomic_DNA"/>
</dbReference>
<comment type="catalytic activity">
    <reaction evidence="1 7">
        <text>D-glucuronate = D-fructuronate</text>
        <dbReference type="Rhea" id="RHEA:13049"/>
        <dbReference type="ChEBI" id="CHEBI:58720"/>
        <dbReference type="ChEBI" id="CHEBI:59863"/>
        <dbReference type="EC" id="5.3.1.12"/>
    </reaction>
</comment>
<proteinExistence type="inferred from homology"/>
<organism evidence="8 9">
    <name type="scientific">Truepera radiovictrix (strain DSM 17093 / CIP 108686 / LMG 22925 / RQ-24)</name>
    <dbReference type="NCBI Taxonomy" id="649638"/>
    <lineage>
        <taxon>Bacteria</taxon>
        <taxon>Thermotogati</taxon>
        <taxon>Deinococcota</taxon>
        <taxon>Deinococci</taxon>
        <taxon>Trueperales</taxon>
        <taxon>Trueperaceae</taxon>
        <taxon>Truepera</taxon>
    </lineage>
</organism>
<dbReference type="SUPFAM" id="SSF51556">
    <property type="entry name" value="Metallo-dependent hydrolases"/>
    <property type="match status" value="1"/>
</dbReference>
<evidence type="ECO:0000313" key="9">
    <source>
        <dbReference type="Proteomes" id="UP000000379"/>
    </source>
</evidence>
<evidence type="ECO:0000256" key="4">
    <source>
        <dbReference type="ARBA" id="ARBA00012546"/>
    </source>
</evidence>
<gene>
    <name evidence="7" type="primary">uxaC</name>
    <name evidence="8" type="ordered locus">Trad_0657</name>
</gene>
<dbReference type="RefSeq" id="WP_013177165.1">
    <property type="nucleotide sequence ID" value="NC_014221.1"/>
</dbReference>
<dbReference type="GO" id="GO:0042840">
    <property type="term" value="P:D-glucuronate catabolic process"/>
    <property type="evidence" value="ECO:0007669"/>
    <property type="project" value="TreeGrafter"/>
</dbReference>
<dbReference type="AlphaFoldDB" id="D7CTD6"/>
<dbReference type="UniPathway" id="UPA00246"/>
<dbReference type="STRING" id="649638.Trad_0657"/>